<proteinExistence type="inferred from homology"/>
<comment type="caution">
    <text evidence="20">The sequence shown here is derived from an EMBL/GenBank/DDBJ whole genome shotgun (WGS) entry which is preliminary data.</text>
</comment>
<feature type="site" description="Interaction with galactose moiety of substrate glycoprotein" evidence="18">
    <location>
        <position position="234"/>
    </location>
</feature>
<keyword evidence="14 17" id="KW-0464">Manganese</keyword>
<keyword evidence="7 19" id="KW-0812">Transmembrane</keyword>
<evidence type="ECO:0000256" key="10">
    <source>
        <dbReference type="ARBA" id="ARBA00022989"/>
    </source>
</evidence>
<gene>
    <name evidence="20" type="ORF">PV327_007150</name>
</gene>
<keyword evidence="9 19" id="KW-0735">Signal-anchor</keyword>
<dbReference type="GO" id="GO:0000139">
    <property type="term" value="C:Golgi membrane"/>
    <property type="evidence" value="ECO:0007669"/>
    <property type="project" value="UniProtKB-SubCell"/>
</dbReference>
<dbReference type="SUPFAM" id="SSF53448">
    <property type="entry name" value="Nucleotide-diphospho-sugar transferases"/>
    <property type="match status" value="1"/>
</dbReference>
<evidence type="ECO:0000256" key="18">
    <source>
        <dbReference type="PIRSR" id="PIRSR605027-4"/>
    </source>
</evidence>
<evidence type="ECO:0000256" key="7">
    <source>
        <dbReference type="ARBA" id="ARBA00022692"/>
    </source>
</evidence>
<evidence type="ECO:0000256" key="2">
    <source>
        <dbReference type="ARBA" id="ARBA00004323"/>
    </source>
</evidence>
<dbReference type="InterPro" id="IPR029044">
    <property type="entry name" value="Nucleotide-diphossugar_trans"/>
</dbReference>
<keyword evidence="12 19" id="KW-0472">Membrane</keyword>
<keyword evidence="8 17" id="KW-0479">Metal-binding</keyword>
<dbReference type="AlphaFoldDB" id="A0AA39F5V6"/>
<keyword evidence="6 19" id="KW-0808">Transferase</keyword>
<dbReference type="EC" id="2.4.1.135" evidence="5 19"/>
<evidence type="ECO:0000256" key="17">
    <source>
        <dbReference type="PIRSR" id="PIRSR605027-3"/>
    </source>
</evidence>
<dbReference type="PANTHER" id="PTHR10896:SF65">
    <property type="entry name" value="GALACTOSYLGALACTOSYLXYLOSYLPROTEIN 3-BETA-GLUCURONOSYLTRANSFERASE 3"/>
    <property type="match status" value="1"/>
</dbReference>
<evidence type="ECO:0000256" key="15">
    <source>
        <dbReference type="ARBA" id="ARBA00047979"/>
    </source>
</evidence>
<evidence type="ECO:0000256" key="19">
    <source>
        <dbReference type="RuleBase" id="RU363127"/>
    </source>
</evidence>
<evidence type="ECO:0000256" key="12">
    <source>
        <dbReference type="ARBA" id="ARBA00023136"/>
    </source>
</evidence>
<evidence type="ECO:0000256" key="5">
    <source>
        <dbReference type="ARBA" id="ARBA00012641"/>
    </source>
</evidence>
<evidence type="ECO:0000256" key="16">
    <source>
        <dbReference type="PIRSR" id="PIRSR605027-1"/>
    </source>
</evidence>
<keyword evidence="21" id="KW-1185">Reference proteome</keyword>
<keyword evidence="11 19" id="KW-0333">Golgi apparatus</keyword>
<comment type="subcellular location">
    <subcellularLocation>
        <location evidence="2 19">Golgi apparatus membrane</location>
        <topology evidence="2 19">Single-pass type II membrane protein</topology>
    </subcellularLocation>
</comment>
<dbReference type="GO" id="GO:0046872">
    <property type="term" value="F:metal ion binding"/>
    <property type="evidence" value="ECO:0007669"/>
    <property type="project" value="UniProtKB-KW"/>
</dbReference>
<dbReference type="EMBL" id="JAQQBR010001833">
    <property type="protein sequence ID" value="KAK0163475.1"/>
    <property type="molecule type" value="Genomic_DNA"/>
</dbReference>
<keyword evidence="10 19" id="KW-1133">Transmembrane helix</keyword>
<sequence>MAVDTESLIASIEYKSNMRNIWRSPIVPFIILATIMTGLYVVYENRTKWQHIEESLNNLINLASEQHELINQLYILNAQTSNSKELVNNNGPIIFAITPTFKRPSQKAELTRLAQTFLHIKNFHWIIVEDSNERTKLVTNFLSESGLIYHHLNVATPRNFKLKKSDPHWKKPRGIAQRNAALTWIRKNYNATTNGVVYFADDDNTYSVKLFKEMEKIKVIGVWPVGLVGGLMVERPICDNETNKVTGFNAAWKPERIFPIDMAGFALNLKVVIEKKDAMFSYAAPNGYHETTLLEQMVTRDQLEPLADCCTKVYVWHTRTEPPTLRDEQQLIKKGLKSDANIEV</sequence>
<feature type="active site" description="Proton donor/acceptor" evidence="16">
    <location>
        <position position="290"/>
    </location>
</feature>
<evidence type="ECO:0000256" key="11">
    <source>
        <dbReference type="ARBA" id="ARBA00023034"/>
    </source>
</evidence>
<dbReference type="Gene3D" id="3.90.550.10">
    <property type="entry name" value="Spore Coat Polysaccharide Biosynthesis Protein SpsA, Chain A"/>
    <property type="match status" value="1"/>
</dbReference>
<dbReference type="InterPro" id="IPR005027">
    <property type="entry name" value="Glyco_trans_43"/>
</dbReference>
<comment type="cofactor">
    <cofactor evidence="1 17 19">
        <name>Mn(2+)</name>
        <dbReference type="ChEBI" id="CHEBI:29035"/>
    </cofactor>
</comment>
<evidence type="ECO:0000256" key="6">
    <source>
        <dbReference type="ARBA" id="ARBA00022679"/>
    </source>
</evidence>
<evidence type="ECO:0000256" key="3">
    <source>
        <dbReference type="ARBA" id="ARBA00004922"/>
    </source>
</evidence>
<evidence type="ECO:0000256" key="8">
    <source>
        <dbReference type="ARBA" id="ARBA00022723"/>
    </source>
</evidence>
<name>A0AA39F5V6_MICHY</name>
<keyword evidence="13" id="KW-0325">Glycoprotein</keyword>
<dbReference type="CDD" id="cd00218">
    <property type="entry name" value="GlcAT-I"/>
    <property type="match status" value="1"/>
</dbReference>
<comment type="similarity">
    <text evidence="4 19">Belongs to the glycosyltransferase 43 family.</text>
</comment>
<feature type="transmembrane region" description="Helical" evidence="19">
    <location>
        <begin position="26"/>
        <end position="43"/>
    </location>
</feature>
<evidence type="ECO:0000256" key="9">
    <source>
        <dbReference type="ARBA" id="ARBA00022968"/>
    </source>
</evidence>
<organism evidence="20 21">
    <name type="scientific">Microctonus hyperodae</name>
    <name type="common">Parasitoid wasp</name>
    <dbReference type="NCBI Taxonomy" id="165561"/>
    <lineage>
        <taxon>Eukaryota</taxon>
        <taxon>Metazoa</taxon>
        <taxon>Ecdysozoa</taxon>
        <taxon>Arthropoda</taxon>
        <taxon>Hexapoda</taxon>
        <taxon>Insecta</taxon>
        <taxon>Pterygota</taxon>
        <taxon>Neoptera</taxon>
        <taxon>Endopterygota</taxon>
        <taxon>Hymenoptera</taxon>
        <taxon>Apocrita</taxon>
        <taxon>Ichneumonoidea</taxon>
        <taxon>Braconidae</taxon>
        <taxon>Euphorinae</taxon>
        <taxon>Microctonus</taxon>
    </lineage>
</organism>
<reference evidence="20" key="1">
    <citation type="journal article" date="2023" name="bioRxiv">
        <title>Scaffold-level genome assemblies of two parasitoid biocontrol wasps reveal the parthenogenesis mechanism and an associated novel virus.</title>
        <authorList>
            <person name="Inwood S."/>
            <person name="Skelly J."/>
            <person name="Guhlin J."/>
            <person name="Harrop T."/>
            <person name="Goldson S."/>
            <person name="Dearden P."/>
        </authorList>
    </citation>
    <scope>NUCLEOTIDE SEQUENCE</scope>
    <source>
        <strain evidence="20">Lincoln</strain>
        <tissue evidence="20">Whole body</tissue>
    </source>
</reference>
<evidence type="ECO:0000256" key="1">
    <source>
        <dbReference type="ARBA" id="ARBA00001936"/>
    </source>
</evidence>
<dbReference type="Pfam" id="PF03360">
    <property type="entry name" value="Glyco_transf_43"/>
    <property type="match status" value="1"/>
</dbReference>
<reference evidence="20" key="2">
    <citation type="submission" date="2023-03" db="EMBL/GenBank/DDBJ databases">
        <authorList>
            <person name="Inwood S.N."/>
            <person name="Skelly J.G."/>
            <person name="Guhlin J."/>
            <person name="Harrop T.W.R."/>
            <person name="Goldson S.G."/>
            <person name="Dearden P.K."/>
        </authorList>
    </citation>
    <scope>NUCLEOTIDE SEQUENCE</scope>
    <source>
        <strain evidence="20">Lincoln</strain>
        <tissue evidence="20">Whole body</tissue>
    </source>
</reference>
<comment type="pathway">
    <text evidence="3 19">Protein modification; protein glycosylation.</text>
</comment>
<accession>A0AA39F5V6</accession>
<feature type="binding site" evidence="17">
    <location>
        <position position="203"/>
    </location>
    <ligand>
        <name>Mn(2+)</name>
        <dbReference type="ChEBI" id="CHEBI:29035"/>
    </ligand>
</feature>
<evidence type="ECO:0000256" key="4">
    <source>
        <dbReference type="ARBA" id="ARBA00007706"/>
    </source>
</evidence>
<dbReference type="FunFam" id="3.90.550.10:FF:000044">
    <property type="entry name" value="Galactosylgalactosylxylosylprotein 3-beta-glucuronosyltransferase"/>
    <property type="match status" value="1"/>
</dbReference>
<dbReference type="GO" id="GO:0005975">
    <property type="term" value="P:carbohydrate metabolic process"/>
    <property type="evidence" value="ECO:0007669"/>
    <property type="project" value="TreeGrafter"/>
</dbReference>
<dbReference type="GO" id="GO:0050650">
    <property type="term" value="P:chondroitin sulfate proteoglycan biosynthetic process"/>
    <property type="evidence" value="ECO:0007669"/>
    <property type="project" value="TreeGrafter"/>
</dbReference>
<protein>
    <recommendedName>
        <fullName evidence="5 19">Galactosylgalactosylxylosylprotein 3-beta-glucuronosyltransferase</fullName>
        <ecNumber evidence="5 19">2.4.1.135</ecNumber>
    </recommendedName>
</protein>
<evidence type="ECO:0000313" key="21">
    <source>
        <dbReference type="Proteomes" id="UP001168972"/>
    </source>
</evidence>
<dbReference type="Proteomes" id="UP001168972">
    <property type="component" value="Unassembled WGS sequence"/>
</dbReference>
<dbReference type="GO" id="GO:0015018">
    <property type="term" value="F:galactosylgalactosylxylosylprotein 3-beta-glucuronosyltransferase activity"/>
    <property type="evidence" value="ECO:0007669"/>
    <property type="project" value="UniProtKB-UniRule"/>
</dbReference>
<evidence type="ECO:0000256" key="14">
    <source>
        <dbReference type="ARBA" id="ARBA00023211"/>
    </source>
</evidence>
<dbReference type="PANTHER" id="PTHR10896">
    <property type="entry name" value="GALACTOSYLGALACTOSYLXYLOSYLPROTEIN 3-BETA-GLUCURONOSYLTRANSFERASE BETA-1,3-GLUCURONYLTRANSFERASE"/>
    <property type="match status" value="1"/>
</dbReference>
<comment type="catalytic activity">
    <reaction evidence="15 19">
        <text>3-O-(beta-D-galactosyl-(1-&gt;3)-beta-D-galactosyl-(1-&gt;4)-beta-D-xylosyl)-L-seryl-[protein] + UDP-alpha-D-glucuronate = 3-O-(beta-D-GlcA-(1-&gt;3)-beta-D-Gal-(1-&gt;3)-beta-D-Gal-(1-&gt;4)-beta-D-Xyl)-L-seryl-[protein] + UDP + H(+)</text>
        <dbReference type="Rhea" id="RHEA:24168"/>
        <dbReference type="Rhea" id="RHEA-COMP:12571"/>
        <dbReference type="Rhea" id="RHEA-COMP:12573"/>
        <dbReference type="ChEBI" id="CHEBI:15378"/>
        <dbReference type="ChEBI" id="CHEBI:58052"/>
        <dbReference type="ChEBI" id="CHEBI:58223"/>
        <dbReference type="ChEBI" id="CHEBI:132090"/>
        <dbReference type="ChEBI" id="CHEBI:132093"/>
        <dbReference type="EC" id="2.4.1.135"/>
    </reaction>
</comment>
<evidence type="ECO:0000313" key="20">
    <source>
        <dbReference type="EMBL" id="KAK0163475.1"/>
    </source>
</evidence>
<evidence type="ECO:0000256" key="13">
    <source>
        <dbReference type="ARBA" id="ARBA00023180"/>
    </source>
</evidence>